<feature type="region of interest" description="Disordered" evidence="4">
    <location>
        <begin position="179"/>
        <end position="198"/>
    </location>
</feature>
<keyword evidence="3" id="KW-0067">ATP-binding</keyword>
<dbReference type="GO" id="GO:0003677">
    <property type="term" value="F:DNA binding"/>
    <property type="evidence" value="ECO:0007669"/>
    <property type="project" value="InterPro"/>
</dbReference>
<dbReference type="Gene3D" id="3.30.230.10">
    <property type="match status" value="1"/>
</dbReference>
<dbReference type="InterPro" id="IPR000523">
    <property type="entry name" value="Mg_chelatse_chII-like_cat_dom"/>
</dbReference>
<gene>
    <name evidence="6" type="ORF">SAMN05216298_1129</name>
</gene>
<name>A0A1G9DVJ5_9ACTN</name>
<organism evidence="6 7">
    <name type="scientific">Glycomyces sambucus</name>
    <dbReference type="NCBI Taxonomy" id="380244"/>
    <lineage>
        <taxon>Bacteria</taxon>
        <taxon>Bacillati</taxon>
        <taxon>Actinomycetota</taxon>
        <taxon>Actinomycetes</taxon>
        <taxon>Glycomycetales</taxon>
        <taxon>Glycomycetaceae</taxon>
        <taxon>Glycomyces</taxon>
    </lineage>
</organism>
<evidence type="ECO:0000313" key="6">
    <source>
        <dbReference type="EMBL" id="SDK67885.1"/>
    </source>
</evidence>
<dbReference type="InterPro" id="IPR027417">
    <property type="entry name" value="P-loop_NTPase"/>
</dbReference>
<evidence type="ECO:0000256" key="1">
    <source>
        <dbReference type="ARBA" id="ARBA00006354"/>
    </source>
</evidence>
<evidence type="ECO:0000256" key="2">
    <source>
        <dbReference type="ARBA" id="ARBA00022741"/>
    </source>
</evidence>
<dbReference type="InterPro" id="IPR003593">
    <property type="entry name" value="AAA+_ATPase"/>
</dbReference>
<dbReference type="AlphaFoldDB" id="A0A1G9DVJ5"/>
<sequence>MGYARTTTVCMVGASAVTVTVEASVFKSSSKGADTVRMSGLPDNVVNQAQTRVRSAMANSALRFPDKSISVNFAPASVPTTGSAADLALAVTIMCADDLLPAERLADAVLLAELGLDGSLRAVPGTLPALMEARRSGVRTAIVAPENAAEASMVEDLTILAPRDLATLVAWVFGQTPLDPVPRRPAPEPPRLPDLSDVRGQPLARRALEIAAAGGHHMLMIGPPGAGKTMLAERLPSILPPLSDAEAVEVTSLHSLRGRFTGGAAALLHHAPFEAPHHSITVQALVGGGTGSVGPGSLALAHRGVLFIDEAPEWPRAVLDSLRQPLESGEVRIRRANTSISYPAKVTLVLAANPCPCAPNRPTDCTCPPLKRRGYLTRISRPLMDRIDLRVHLPPVPPSAILTDLTEGEPSGSVAKRVLRAREAAASRWAESGEPWGVNSEVPGPALRSARWRLPPPVRKHVDDLLVKERITARGYDRVLKLAWTIADLREHGSPTADDVAEAGELRLGYPLR</sequence>
<dbReference type="SUPFAM" id="SSF54211">
    <property type="entry name" value="Ribosomal protein S5 domain 2-like"/>
    <property type="match status" value="1"/>
</dbReference>
<dbReference type="Gene3D" id="3.40.50.300">
    <property type="entry name" value="P-loop containing nucleotide triphosphate hydrolases"/>
    <property type="match status" value="1"/>
</dbReference>
<dbReference type="EMBL" id="FNGF01000001">
    <property type="protein sequence ID" value="SDK67885.1"/>
    <property type="molecule type" value="Genomic_DNA"/>
</dbReference>
<dbReference type="Pfam" id="PF13541">
    <property type="entry name" value="ChlI"/>
    <property type="match status" value="1"/>
</dbReference>
<dbReference type="InterPro" id="IPR014721">
    <property type="entry name" value="Ribsml_uS5_D2-typ_fold_subgr"/>
</dbReference>
<dbReference type="PANTHER" id="PTHR32039:SF7">
    <property type="entry name" value="COMPETENCE PROTEIN COMM"/>
    <property type="match status" value="1"/>
</dbReference>
<dbReference type="NCBIfam" id="TIGR00368">
    <property type="entry name" value="YifB family Mg chelatase-like AAA ATPase"/>
    <property type="match status" value="1"/>
</dbReference>
<evidence type="ECO:0000259" key="5">
    <source>
        <dbReference type="SMART" id="SM00382"/>
    </source>
</evidence>
<dbReference type="InterPro" id="IPR020568">
    <property type="entry name" value="Ribosomal_Su5_D2-typ_SF"/>
</dbReference>
<dbReference type="Proteomes" id="UP000198662">
    <property type="component" value="Unassembled WGS sequence"/>
</dbReference>
<dbReference type="InterPro" id="IPR025158">
    <property type="entry name" value="Mg_chelat-rel_C"/>
</dbReference>
<dbReference type="InterPro" id="IPR045006">
    <property type="entry name" value="CHLI-like"/>
</dbReference>
<dbReference type="InterPro" id="IPR004482">
    <property type="entry name" value="Mg_chelat-rel"/>
</dbReference>
<comment type="similarity">
    <text evidence="1">Belongs to the Mg-chelatase subunits D/I family. ComM subfamily.</text>
</comment>
<dbReference type="SMART" id="SM00382">
    <property type="entry name" value="AAA"/>
    <property type="match status" value="1"/>
</dbReference>
<accession>A0A1G9DVJ5</accession>
<dbReference type="GO" id="GO:0005524">
    <property type="term" value="F:ATP binding"/>
    <property type="evidence" value="ECO:0007669"/>
    <property type="project" value="UniProtKB-KW"/>
</dbReference>
<keyword evidence="7" id="KW-1185">Reference proteome</keyword>
<evidence type="ECO:0000313" key="7">
    <source>
        <dbReference type="Proteomes" id="UP000198662"/>
    </source>
</evidence>
<evidence type="ECO:0000256" key="4">
    <source>
        <dbReference type="SAM" id="MobiDB-lite"/>
    </source>
</evidence>
<dbReference type="Pfam" id="PF13335">
    <property type="entry name" value="Mg_chelatase_C"/>
    <property type="match status" value="1"/>
</dbReference>
<keyword evidence="2" id="KW-0547">Nucleotide-binding</keyword>
<protein>
    <submittedName>
        <fullName evidence="6">Magnesium chelatase family protein</fullName>
    </submittedName>
</protein>
<dbReference type="PRINTS" id="PR01657">
    <property type="entry name" value="MCMFAMILY"/>
</dbReference>
<dbReference type="InterPro" id="IPR001208">
    <property type="entry name" value="MCM_dom"/>
</dbReference>
<feature type="domain" description="AAA+ ATPase" evidence="5">
    <location>
        <begin position="214"/>
        <end position="397"/>
    </location>
</feature>
<dbReference type="CDD" id="cd00009">
    <property type="entry name" value="AAA"/>
    <property type="match status" value="1"/>
</dbReference>
<evidence type="ECO:0000256" key="3">
    <source>
        <dbReference type="ARBA" id="ARBA00022840"/>
    </source>
</evidence>
<dbReference type="PANTHER" id="PTHR32039">
    <property type="entry name" value="MAGNESIUM-CHELATASE SUBUNIT CHLI"/>
    <property type="match status" value="1"/>
</dbReference>
<dbReference type="STRING" id="380244.SAMN05216298_1129"/>
<dbReference type="Pfam" id="PF01078">
    <property type="entry name" value="Mg_chelatase"/>
    <property type="match status" value="1"/>
</dbReference>
<reference evidence="7" key="1">
    <citation type="submission" date="2016-10" db="EMBL/GenBank/DDBJ databases">
        <authorList>
            <person name="Varghese N."/>
            <person name="Submissions S."/>
        </authorList>
    </citation>
    <scope>NUCLEOTIDE SEQUENCE [LARGE SCALE GENOMIC DNA]</scope>
    <source>
        <strain evidence="7">CGMCC 4.3147</strain>
    </source>
</reference>
<proteinExistence type="inferred from homology"/>
<dbReference type="SUPFAM" id="SSF52540">
    <property type="entry name" value="P-loop containing nucleoside triphosphate hydrolases"/>
    <property type="match status" value="1"/>
</dbReference>